<gene>
    <name evidence="7" type="ORF">JOC86_001267</name>
</gene>
<protein>
    <submittedName>
        <fullName evidence="7">Phosphate:Na+ symporter</fullName>
    </submittedName>
</protein>
<evidence type="ECO:0000256" key="2">
    <source>
        <dbReference type="ARBA" id="ARBA00022475"/>
    </source>
</evidence>
<dbReference type="Pfam" id="PF02690">
    <property type="entry name" value="Na_Pi_cotrans"/>
    <property type="match status" value="2"/>
</dbReference>
<feature type="transmembrane region" description="Helical" evidence="6">
    <location>
        <begin position="78"/>
        <end position="97"/>
    </location>
</feature>
<feature type="transmembrane region" description="Helical" evidence="6">
    <location>
        <begin position="49"/>
        <end position="72"/>
    </location>
</feature>
<accession>A0ABS2NAA6</accession>
<feature type="transmembrane region" description="Helical" evidence="6">
    <location>
        <begin position="170"/>
        <end position="199"/>
    </location>
</feature>
<proteinExistence type="predicted"/>
<evidence type="ECO:0000256" key="5">
    <source>
        <dbReference type="ARBA" id="ARBA00023136"/>
    </source>
</evidence>
<evidence type="ECO:0000256" key="6">
    <source>
        <dbReference type="SAM" id="Phobius"/>
    </source>
</evidence>
<evidence type="ECO:0000256" key="3">
    <source>
        <dbReference type="ARBA" id="ARBA00022692"/>
    </source>
</evidence>
<feature type="transmembrane region" description="Helical" evidence="6">
    <location>
        <begin position="205"/>
        <end position="226"/>
    </location>
</feature>
<dbReference type="EMBL" id="JAFBDZ010000001">
    <property type="protein sequence ID" value="MBM7584730.1"/>
    <property type="molecule type" value="Genomic_DNA"/>
</dbReference>
<evidence type="ECO:0000256" key="4">
    <source>
        <dbReference type="ARBA" id="ARBA00022989"/>
    </source>
</evidence>
<dbReference type="NCBIfam" id="TIGR00704">
    <property type="entry name" value="NaPi_cotrn_rel"/>
    <property type="match status" value="1"/>
</dbReference>
<comment type="caution">
    <text evidence="7">The sequence shown here is derived from an EMBL/GenBank/DDBJ whole genome shotgun (WGS) entry which is preliminary data.</text>
</comment>
<feature type="transmembrane region" description="Helical" evidence="6">
    <location>
        <begin position="238"/>
        <end position="259"/>
    </location>
</feature>
<dbReference type="NCBIfam" id="NF037997">
    <property type="entry name" value="Na_Pi_symport"/>
    <property type="match status" value="1"/>
</dbReference>
<organism evidence="7 8">
    <name type="scientific">Rossellomorea pakistanensis</name>
    <dbReference type="NCBI Taxonomy" id="992288"/>
    <lineage>
        <taxon>Bacteria</taxon>
        <taxon>Bacillati</taxon>
        <taxon>Bacillota</taxon>
        <taxon>Bacilli</taxon>
        <taxon>Bacillales</taxon>
        <taxon>Bacillaceae</taxon>
        <taxon>Rossellomorea</taxon>
    </lineage>
</organism>
<evidence type="ECO:0000313" key="7">
    <source>
        <dbReference type="EMBL" id="MBM7584730.1"/>
    </source>
</evidence>
<evidence type="ECO:0000256" key="1">
    <source>
        <dbReference type="ARBA" id="ARBA00004651"/>
    </source>
</evidence>
<keyword evidence="8" id="KW-1185">Reference proteome</keyword>
<name>A0ABS2NAA6_9BACI</name>
<dbReference type="InterPro" id="IPR004633">
    <property type="entry name" value="NaPi_cotrn-rel/YqeW-like"/>
</dbReference>
<comment type="subcellular location">
    <subcellularLocation>
        <location evidence="1">Cell membrane</location>
        <topology evidence="1">Multi-pass membrane protein</topology>
    </subcellularLocation>
</comment>
<keyword evidence="5 6" id="KW-0472">Membrane</keyword>
<feature type="transmembrane region" description="Helical" evidence="6">
    <location>
        <begin position="104"/>
        <end position="123"/>
    </location>
</feature>
<feature type="transmembrane region" description="Helical" evidence="6">
    <location>
        <begin position="279"/>
        <end position="300"/>
    </location>
</feature>
<feature type="transmembrane region" description="Helical" evidence="6">
    <location>
        <begin position="6"/>
        <end position="28"/>
    </location>
</feature>
<dbReference type="PANTHER" id="PTHR10010:SF46">
    <property type="entry name" value="SODIUM-DEPENDENT PHOSPHATE TRANSPORT PROTEIN 2B"/>
    <property type="match status" value="1"/>
</dbReference>
<reference evidence="7 8" key="1">
    <citation type="submission" date="2021-01" db="EMBL/GenBank/DDBJ databases">
        <title>Genomic Encyclopedia of Type Strains, Phase IV (KMG-IV): sequencing the most valuable type-strain genomes for metagenomic binning, comparative biology and taxonomic classification.</title>
        <authorList>
            <person name="Goeker M."/>
        </authorList>
    </citation>
    <scope>NUCLEOTIDE SEQUENCE [LARGE SCALE GENOMIC DNA]</scope>
    <source>
        <strain evidence="7 8">DSM 24834</strain>
    </source>
</reference>
<keyword evidence="4 6" id="KW-1133">Transmembrane helix</keyword>
<keyword evidence="2" id="KW-1003">Cell membrane</keyword>
<dbReference type="RefSeq" id="WP_205169017.1">
    <property type="nucleotide sequence ID" value="NZ_JAFBDZ010000001.1"/>
</dbReference>
<keyword evidence="3 6" id="KW-0812">Transmembrane</keyword>
<dbReference type="Proteomes" id="UP001646157">
    <property type="component" value="Unassembled WGS sequence"/>
</dbReference>
<sequence>MLPILFFILFIGIFIIGMTWLRIGLFNIASSKMEEWIYRLTNTPIKGMIVGIVITAILQSSSAVMVLTVGLATSRLITFRQTIGIMLGANIGTTFTLEIISLKIDYLIIPLILIGVILYLLPFQKLKPLSLVFIGISMIFLSMQAFEWVATPLAETNWVEEKIIDMNSSILFSTIIGGILTAIIQSSTVVTGIAMSFLASDIIQIQTGIAIMLGANIGTCITSLIASIGGGKEAKLTAYAHIWLNIIGVVCFIPFIPALSEIASSMTNQTDVQLAHASLLFNVICSLVALPFALPFGRFIEWLHKGK</sequence>
<dbReference type="PANTHER" id="PTHR10010">
    <property type="entry name" value="SOLUTE CARRIER FAMILY 34 SODIUM PHOSPHATE , MEMBER 2-RELATED"/>
    <property type="match status" value="1"/>
</dbReference>
<evidence type="ECO:0000313" key="8">
    <source>
        <dbReference type="Proteomes" id="UP001646157"/>
    </source>
</evidence>
<feature type="transmembrane region" description="Helical" evidence="6">
    <location>
        <begin position="129"/>
        <end position="149"/>
    </location>
</feature>
<dbReference type="InterPro" id="IPR003841">
    <property type="entry name" value="Na/Pi_transpt"/>
</dbReference>